<dbReference type="GO" id="GO:0003676">
    <property type="term" value="F:nucleic acid binding"/>
    <property type="evidence" value="ECO:0007669"/>
    <property type="project" value="InterPro"/>
</dbReference>
<keyword evidence="1" id="KW-0862">Zinc</keyword>
<feature type="region of interest" description="Disordered" evidence="2">
    <location>
        <begin position="93"/>
        <end position="128"/>
    </location>
</feature>
<feature type="region of interest" description="Disordered" evidence="2">
    <location>
        <begin position="472"/>
        <end position="495"/>
    </location>
</feature>
<gene>
    <name evidence="4" type="ORF">SEVIR_9G176200v2</name>
</gene>
<feature type="region of interest" description="Disordered" evidence="2">
    <location>
        <begin position="529"/>
        <end position="597"/>
    </location>
</feature>
<dbReference type="PROSITE" id="PS50158">
    <property type="entry name" value="ZF_CCHC"/>
    <property type="match status" value="1"/>
</dbReference>
<feature type="region of interest" description="Disordered" evidence="2">
    <location>
        <begin position="284"/>
        <end position="310"/>
    </location>
</feature>
<reference evidence="4" key="1">
    <citation type="submission" date="2019-03" db="EMBL/GenBank/DDBJ databases">
        <title>WGS assembly of Setaria viridis.</title>
        <authorList>
            <person name="Huang P."/>
            <person name="Jenkins J."/>
            <person name="Grimwood J."/>
            <person name="Barry K."/>
            <person name="Healey A."/>
            <person name="Mamidi S."/>
            <person name="Sreedasyam A."/>
            <person name="Shu S."/>
            <person name="Feldman M."/>
            <person name="Wu J."/>
            <person name="Yu Y."/>
            <person name="Chen C."/>
            <person name="Johnson J."/>
            <person name="Rokhsar D."/>
            <person name="Baxter I."/>
            <person name="Schmutz J."/>
            <person name="Brutnell T."/>
            <person name="Kellogg E."/>
        </authorList>
    </citation>
    <scope>NUCLEOTIDE SEQUENCE [LARGE SCALE GENOMIC DNA]</scope>
</reference>
<accession>A0A4U6T6W2</accession>
<proteinExistence type="predicted"/>
<keyword evidence="1" id="KW-0863">Zinc-finger</keyword>
<dbReference type="InterPro" id="IPR001878">
    <property type="entry name" value="Znf_CCHC"/>
</dbReference>
<dbReference type="OMA" id="NQQLMAN"/>
<feature type="compositionally biased region" description="Polar residues" evidence="2">
    <location>
        <begin position="344"/>
        <end position="354"/>
    </location>
</feature>
<organism evidence="4 5">
    <name type="scientific">Setaria viridis</name>
    <name type="common">Green bristlegrass</name>
    <name type="synonym">Setaria italica subsp. viridis</name>
    <dbReference type="NCBI Taxonomy" id="4556"/>
    <lineage>
        <taxon>Eukaryota</taxon>
        <taxon>Viridiplantae</taxon>
        <taxon>Streptophyta</taxon>
        <taxon>Embryophyta</taxon>
        <taxon>Tracheophyta</taxon>
        <taxon>Spermatophyta</taxon>
        <taxon>Magnoliopsida</taxon>
        <taxon>Liliopsida</taxon>
        <taxon>Poales</taxon>
        <taxon>Poaceae</taxon>
        <taxon>PACMAD clade</taxon>
        <taxon>Panicoideae</taxon>
        <taxon>Panicodae</taxon>
        <taxon>Paniceae</taxon>
        <taxon>Cenchrinae</taxon>
        <taxon>Setaria</taxon>
    </lineage>
</organism>
<dbReference type="GO" id="GO:0008270">
    <property type="term" value="F:zinc ion binding"/>
    <property type="evidence" value="ECO:0007669"/>
    <property type="project" value="UniProtKB-KW"/>
</dbReference>
<dbReference type="Proteomes" id="UP000298652">
    <property type="component" value="Chromosome 9"/>
</dbReference>
<feature type="region of interest" description="Disordered" evidence="2">
    <location>
        <begin position="175"/>
        <end position="242"/>
    </location>
</feature>
<evidence type="ECO:0000256" key="1">
    <source>
        <dbReference type="PROSITE-ProRule" id="PRU00047"/>
    </source>
</evidence>
<dbReference type="Gramene" id="TKV92686">
    <property type="protein sequence ID" value="TKV92686"/>
    <property type="gene ID" value="SEVIR_9G176200v2"/>
</dbReference>
<feature type="domain" description="CCHC-type" evidence="3">
    <location>
        <begin position="693"/>
        <end position="707"/>
    </location>
</feature>
<feature type="compositionally biased region" description="Low complexity" evidence="2">
    <location>
        <begin position="101"/>
        <end position="118"/>
    </location>
</feature>
<dbReference type="PANTHER" id="PTHR33325">
    <property type="entry name" value="ZINC FINGER, CCHC-TYPE-RELATED"/>
    <property type="match status" value="1"/>
</dbReference>
<protein>
    <recommendedName>
        <fullName evidence="3">CCHC-type domain-containing protein</fullName>
    </recommendedName>
</protein>
<dbReference type="EMBL" id="CM016560">
    <property type="protein sequence ID" value="TKV92686.1"/>
    <property type="molecule type" value="Genomic_DNA"/>
</dbReference>
<evidence type="ECO:0000313" key="5">
    <source>
        <dbReference type="Proteomes" id="UP000298652"/>
    </source>
</evidence>
<dbReference type="Gene3D" id="4.10.60.10">
    <property type="entry name" value="Zinc finger, CCHC-type"/>
    <property type="match status" value="1"/>
</dbReference>
<evidence type="ECO:0000259" key="3">
    <source>
        <dbReference type="PROSITE" id="PS50158"/>
    </source>
</evidence>
<evidence type="ECO:0000313" key="4">
    <source>
        <dbReference type="EMBL" id="TKV92686.1"/>
    </source>
</evidence>
<keyword evidence="5" id="KW-1185">Reference proteome</keyword>
<feature type="region of interest" description="Disordered" evidence="2">
    <location>
        <begin position="344"/>
        <end position="371"/>
    </location>
</feature>
<dbReference type="AlphaFoldDB" id="A0A4U6T6W2"/>
<name>A0A4U6T6W2_SETVI</name>
<feature type="compositionally biased region" description="Basic and acidic residues" evidence="2">
    <location>
        <begin position="193"/>
        <end position="205"/>
    </location>
</feature>
<dbReference type="SMART" id="SM00343">
    <property type="entry name" value="ZnF_C2HC"/>
    <property type="match status" value="2"/>
</dbReference>
<evidence type="ECO:0000256" key="2">
    <source>
        <dbReference type="SAM" id="MobiDB-lite"/>
    </source>
</evidence>
<keyword evidence="1" id="KW-0479">Metal-binding</keyword>
<sequence>MDSRNGNAAAAAPLPQHPHALLALPDLDRPPAVMDMWELEAVAAALPAKKRRLRETFDRLAACAPAPLPFRWEDLDTYISSLQYSVTLRRRQLREPHRSRPAPALAPAPAAVSALPSATGDPMRALEKSPPVHAPVPIPPTVSELAATVGNAHRHRALEKSEHAPAPAPAPAAVFAPAATGVDVGKGKKRRTSRQETEADHDATRLQEPQAEVPKIHEHAAAASPLQDMNCNGTKSRPVPLGPAAADNGLAVAEPKASADATAQVDPVLLSKIAVVLQELPGPATASRHASNATNRARPTGGLPLQRSRPPLRIPASAAVSAAPVIGGQDVEAANQKMQTQDDMAVAKNTSQSHDGGEAKGSPCRPGRGTGNGMPITAVTMQANVETISKITGVRHEFPAATPHDSGTASPPKVASFSLAKVPKQEPQDIEEVPDVEMEIVEAVEPKQEHPNDEVPDVEMEIVEPQEMQAFKEDAPVADEEASSPPQAKAQEADKVSPLPLACSNGGLAQAGARAATATQEDAAGATVCRSSPGAVTRDAPNVLQAGAQKSDGVRTATRDGASNATRLAPAGSQDAAAEVSPVPPCRGNGLAQSGASTDDAMQTVAACKGAVAAGRDSPAATRRAYNATDLAVPSRGRKATGPSQAMAPPKASNNKHCGCKGHLAENCRTAKHLVAQRAMEEGSAEENGAQICYRCGCTGHWSRKCRTPKHLVDLYQKDRAAKRAAWGTGSP</sequence>
<feature type="compositionally biased region" description="Polar residues" evidence="2">
    <location>
        <begin position="288"/>
        <end position="297"/>
    </location>
</feature>
<dbReference type="PANTHER" id="PTHR33325:SF7">
    <property type="entry name" value="CCHC-TYPE DOMAIN-CONTAINING PROTEIN"/>
    <property type="match status" value="1"/>
</dbReference>
<feature type="region of interest" description="Disordered" evidence="2">
    <location>
        <begin position="633"/>
        <end position="656"/>
    </location>
</feature>